<gene>
    <name evidence="2" type="ORF">A3D56_03810</name>
</gene>
<dbReference type="Proteomes" id="UP000177943">
    <property type="component" value="Unassembled WGS sequence"/>
</dbReference>
<reference evidence="2 3" key="1">
    <citation type="journal article" date="2016" name="Nat. Commun.">
        <title>Thousands of microbial genomes shed light on interconnected biogeochemical processes in an aquifer system.</title>
        <authorList>
            <person name="Anantharaman K."/>
            <person name="Brown C.T."/>
            <person name="Hug L.A."/>
            <person name="Sharon I."/>
            <person name="Castelle C.J."/>
            <person name="Probst A.J."/>
            <person name="Thomas B.C."/>
            <person name="Singh A."/>
            <person name="Wilkins M.J."/>
            <person name="Karaoz U."/>
            <person name="Brodie E.L."/>
            <person name="Williams K.H."/>
            <person name="Hubbard S.S."/>
            <person name="Banfield J.F."/>
        </authorList>
    </citation>
    <scope>NUCLEOTIDE SEQUENCE [LARGE SCALE GENOMIC DNA]</scope>
</reference>
<dbReference type="EMBL" id="MHRP01000013">
    <property type="protein sequence ID" value="OHA27390.1"/>
    <property type="molecule type" value="Genomic_DNA"/>
</dbReference>
<proteinExistence type="predicted"/>
<feature type="transmembrane region" description="Helical" evidence="1">
    <location>
        <begin position="28"/>
        <end position="46"/>
    </location>
</feature>
<name>A0A1G2MU37_9BACT</name>
<accession>A0A1G2MU37</accession>
<keyword evidence="1" id="KW-1133">Transmembrane helix</keyword>
<comment type="caution">
    <text evidence="2">The sequence shown here is derived from an EMBL/GenBank/DDBJ whole genome shotgun (WGS) entry which is preliminary data.</text>
</comment>
<evidence type="ECO:0000313" key="3">
    <source>
        <dbReference type="Proteomes" id="UP000177943"/>
    </source>
</evidence>
<organism evidence="2 3">
    <name type="scientific">Candidatus Taylorbacteria bacterium RIFCSPHIGHO2_02_FULL_45_35</name>
    <dbReference type="NCBI Taxonomy" id="1802311"/>
    <lineage>
        <taxon>Bacteria</taxon>
        <taxon>Candidatus Tayloriibacteriota</taxon>
    </lineage>
</organism>
<feature type="transmembrane region" description="Helical" evidence="1">
    <location>
        <begin position="6"/>
        <end position="21"/>
    </location>
</feature>
<evidence type="ECO:0000313" key="2">
    <source>
        <dbReference type="EMBL" id="OHA27390.1"/>
    </source>
</evidence>
<keyword evidence="1" id="KW-0472">Membrane</keyword>
<feature type="transmembrane region" description="Helical" evidence="1">
    <location>
        <begin position="157"/>
        <end position="174"/>
    </location>
</feature>
<feature type="transmembrane region" description="Helical" evidence="1">
    <location>
        <begin position="131"/>
        <end position="151"/>
    </location>
</feature>
<feature type="transmembrane region" description="Helical" evidence="1">
    <location>
        <begin position="52"/>
        <end position="71"/>
    </location>
</feature>
<sequence>MWTGSLIALGLYLPLISGILRDKIEQSFATWLLWVSLDLIALISIILQKGNYLVLVFYVIGGTITSCTLLYKGQFKWTWFETFVSFMVLICLIFWWLSGSRIATISSTIAVVISGLPQFKESWQKPDRVTGFIYLGYVVVNVFFFFGGKNWTIEDRFYPGSMIPLCMAIAFAALRRGRST</sequence>
<keyword evidence="1" id="KW-0812">Transmembrane</keyword>
<evidence type="ECO:0000256" key="1">
    <source>
        <dbReference type="SAM" id="Phobius"/>
    </source>
</evidence>
<feature type="transmembrane region" description="Helical" evidence="1">
    <location>
        <begin position="78"/>
        <end position="96"/>
    </location>
</feature>
<dbReference type="AlphaFoldDB" id="A0A1G2MU37"/>
<protein>
    <submittedName>
        <fullName evidence="2">Uncharacterized protein</fullName>
    </submittedName>
</protein>